<name>A0AAV7I6P0_COTGL</name>
<accession>A0AAV7I6P0</accession>
<keyword evidence="2" id="KW-1185">Reference proteome</keyword>
<dbReference type="Proteomes" id="UP000826195">
    <property type="component" value="Unassembled WGS sequence"/>
</dbReference>
<protein>
    <submittedName>
        <fullName evidence="1">Uncharacterized protein</fullName>
    </submittedName>
</protein>
<gene>
    <name evidence="1" type="ORF">KQX54_003630</name>
</gene>
<dbReference type="EMBL" id="JAHXZJ010002237">
    <property type="protein sequence ID" value="KAH0545852.1"/>
    <property type="molecule type" value="Genomic_DNA"/>
</dbReference>
<reference evidence="1 2" key="1">
    <citation type="journal article" date="2021" name="J. Hered.">
        <title>A chromosome-level genome assembly of the parasitoid wasp, Cotesia glomerata (Hymenoptera: Braconidae).</title>
        <authorList>
            <person name="Pinto B.J."/>
            <person name="Weis J.J."/>
            <person name="Gamble T."/>
            <person name="Ode P.J."/>
            <person name="Paul R."/>
            <person name="Zaspel J.M."/>
        </authorList>
    </citation>
    <scope>NUCLEOTIDE SEQUENCE [LARGE SCALE GENOMIC DNA]</scope>
    <source>
        <strain evidence="1">CgM1</strain>
    </source>
</reference>
<evidence type="ECO:0000313" key="2">
    <source>
        <dbReference type="Proteomes" id="UP000826195"/>
    </source>
</evidence>
<comment type="caution">
    <text evidence="1">The sequence shown here is derived from an EMBL/GenBank/DDBJ whole genome shotgun (WGS) entry which is preliminary data.</text>
</comment>
<evidence type="ECO:0000313" key="1">
    <source>
        <dbReference type="EMBL" id="KAH0545852.1"/>
    </source>
</evidence>
<proteinExistence type="predicted"/>
<dbReference type="AlphaFoldDB" id="A0AAV7I6P0"/>
<sequence>MDVSSVGDRQVDGSTCTAVVSCLQQARDRQKKKNLNSNNSISRAVDRSIIAERENHHLGQIISTGLAATARNKIDPYQELELYLARVIVV</sequence>
<organism evidence="1 2">
    <name type="scientific">Cotesia glomerata</name>
    <name type="common">Lepidopteran parasitic wasp</name>
    <name type="synonym">Apanteles glomeratus</name>
    <dbReference type="NCBI Taxonomy" id="32391"/>
    <lineage>
        <taxon>Eukaryota</taxon>
        <taxon>Metazoa</taxon>
        <taxon>Ecdysozoa</taxon>
        <taxon>Arthropoda</taxon>
        <taxon>Hexapoda</taxon>
        <taxon>Insecta</taxon>
        <taxon>Pterygota</taxon>
        <taxon>Neoptera</taxon>
        <taxon>Endopterygota</taxon>
        <taxon>Hymenoptera</taxon>
        <taxon>Apocrita</taxon>
        <taxon>Ichneumonoidea</taxon>
        <taxon>Braconidae</taxon>
        <taxon>Microgastrinae</taxon>
        <taxon>Cotesia</taxon>
    </lineage>
</organism>